<organism evidence="6 7">
    <name type="scientific">Flaviflexus equikiangi</name>
    <dbReference type="NCBI Taxonomy" id="2758573"/>
    <lineage>
        <taxon>Bacteria</taxon>
        <taxon>Bacillati</taxon>
        <taxon>Actinomycetota</taxon>
        <taxon>Actinomycetes</taxon>
        <taxon>Actinomycetales</taxon>
        <taxon>Actinomycetaceae</taxon>
        <taxon>Flaviflexus</taxon>
    </lineage>
</organism>
<dbReference type="InterPro" id="IPR009057">
    <property type="entry name" value="Homeodomain-like_sf"/>
</dbReference>
<dbReference type="PROSITE" id="PS50977">
    <property type="entry name" value="HTH_TETR_2"/>
    <property type="match status" value="1"/>
</dbReference>
<dbReference type="Proteomes" id="UP000705983">
    <property type="component" value="Unassembled WGS sequence"/>
</dbReference>
<dbReference type="InterPro" id="IPR050109">
    <property type="entry name" value="HTH-type_TetR-like_transc_reg"/>
</dbReference>
<dbReference type="InterPro" id="IPR001647">
    <property type="entry name" value="HTH_TetR"/>
</dbReference>
<evidence type="ECO:0000256" key="2">
    <source>
        <dbReference type="ARBA" id="ARBA00023125"/>
    </source>
</evidence>
<dbReference type="PRINTS" id="PR00455">
    <property type="entry name" value="HTHTETR"/>
</dbReference>
<reference evidence="7" key="1">
    <citation type="submission" date="2021-02" db="EMBL/GenBank/DDBJ databases">
        <title>Leucobacter sp. CX169.</title>
        <authorList>
            <person name="Cheng Y."/>
        </authorList>
    </citation>
    <scope>NUCLEOTIDE SEQUENCE [LARGE SCALE GENOMIC DNA]</scope>
    <source>
        <strain evidence="7">JY899</strain>
    </source>
</reference>
<keyword evidence="1" id="KW-0805">Transcription regulation</keyword>
<gene>
    <name evidence="6" type="ORF">JVW63_10130</name>
</gene>
<name>A0ABS2TKH7_9ACTO</name>
<feature type="DNA-binding region" description="H-T-H motif" evidence="4">
    <location>
        <begin position="37"/>
        <end position="56"/>
    </location>
</feature>
<accession>A0ABS2TKH7</accession>
<comment type="caution">
    <text evidence="6">The sequence shown here is derived from an EMBL/GenBank/DDBJ whole genome shotgun (WGS) entry which is preliminary data.</text>
</comment>
<dbReference type="Pfam" id="PF00440">
    <property type="entry name" value="TetR_N"/>
    <property type="match status" value="1"/>
</dbReference>
<evidence type="ECO:0000256" key="1">
    <source>
        <dbReference type="ARBA" id="ARBA00023015"/>
    </source>
</evidence>
<evidence type="ECO:0000313" key="7">
    <source>
        <dbReference type="Proteomes" id="UP000705983"/>
    </source>
</evidence>
<evidence type="ECO:0000259" key="5">
    <source>
        <dbReference type="PROSITE" id="PS50977"/>
    </source>
</evidence>
<evidence type="ECO:0000256" key="4">
    <source>
        <dbReference type="PROSITE-ProRule" id="PRU00335"/>
    </source>
</evidence>
<dbReference type="EMBL" id="JAFFJS010000006">
    <property type="protein sequence ID" value="MBM9434051.1"/>
    <property type="molecule type" value="Genomic_DNA"/>
</dbReference>
<keyword evidence="2 4" id="KW-0238">DNA-binding</keyword>
<dbReference type="Gene3D" id="1.10.357.10">
    <property type="entry name" value="Tetracycline Repressor, domain 2"/>
    <property type="match status" value="1"/>
</dbReference>
<dbReference type="PANTHER" id="PTHR30055:SF234">
    <property type="entry name" value="HTH-TYPE TRANSCRIPTIONAL REGULATOR BETI"/>
    <property type="match status" value="1"/>
</dbReference>
<evidence type="ECO:0000313" key="6">
    <source>
        <dbReference type="EMBL" id="MBM9434051.1"/>
    </source>
</evidence>
<evidence type="ECO:0000256" key="3">
    <source>
        <dbReference type="ARBA" id="ARBA00023163"/>
    </source>
</evidence>
<feature type="domain" description="HTH tetR-type" evidence="5">
    <location>
        <begin position="14"/>
        <end position="74"/>
    </location>
</feature>
<keyword evidence="3" id="KW-0804">Transcription</keyword>
<dbReference type="PANTHER" id="PTHR30055">
    <property type="entry name" value="HTH-TYPE TRANSCRIPTIONAL REGULATOR RUTR"/>
    <property type="match status" value="1"/>
</dbReference>
<protein>
    <submittedName>
        <fullName evidence="6">TetR/AcrR family transcriptional regulator</fullName>
    </submittedName>
</protein>
<dbReference type="SUPFAM" id="SSF46689">
    <property type="entry name" value="Homeodomain-like"/>
    <property type="match status" value="1"/>
</dbReference>
<sequence length="211" mass="23626">MPKISARTLLEHRDKTRRVLMEALEALMTERGFQNVSMSDVAHHSGIRRSTIYNHFPDKEALLIAFVEEKTSAYLSTTKEMLHGVDTSIDRLRIYVRSQLLAERSYLMAPGPPLKDVVSPDTGMKLAQHVRQTAGLLRSILEAAMSDGTIPVQDIPTATQIINGILGGRRVPRTEPERTEFFLYTERFVIQGLGAAWPEELTDLGPVPPPH</sequence>
<keyword evidence="7" id="KW-1185">Reference proteome</keyword>
<proteinExistence type="predicted"/>
<dbReference type="RefSeq" id="WP_182171675.1">
    <property type="nucleotide sequence ID" value="NZ_CP059676.1"/>
</dbReference>